<dbReference type="EMBL" id="CP061470">
    <property type="protein sequence ID" value="QNU16683.1"/>
    <property type="molecule type" value="Genomic_DNA"/>
</dbReference>
<dbReference type="InterPro" id="IPR012902">
    <property type="entry name" value="N_methyl_site"/>
</dbReference>
<dbReference type="Proteomes" id="UP000516388">
    <property type="component" value="Chromosome"/>
</dbReference>
<evidence type="ECO:0000313" key="4">
    <source>
        <dbReference type="EMBL" id="QNU16683.1"/>
    </source>
</evidence>
<keyword evidence="3" id="KW-1133">Transmembrane helix</keyword>
<evidence type="ECO:0000256" key="2">
    <source>
        <dbReference type="ARBA" id="ARBA00023287"/>
    </source>
</evidence>
<sequence length="210" mass="23568">MAEKNFFSSHSRRGFTLLETLLSIALLSAVAIGLFSFFTNAMNYTSDNERRTVAIHLARGAASYFEKNVRFASLADYMTNSDSSFLKMDEASCGQTGLQHLLFPGGTENGTISAQEACTAQLSPKVNDIPYETTIYVIRSDQQAWDSFLRSSEFRSFPEQLKGAIQKERARVVSSDAGRYMMKIYAVVRYGGRDREMTWVEGVITDETIR</sequence>
<comment type="subcellular location">
    <subcellularLocation>
        <location evidence="1">Cell surface</location>
    </subcellularLocation>
</comment>
<dbReference type="Pfam" id="PF07963">
    <property type="entry name" value="N_methyl"/>
    <property type="match status" value="1"/>
</dbReference>
<dbReference type="GO" id="GO:0009986">
    <property type="term" value="C:cell surface"/>
    <property type="evidence" value="ECO:0007669"/>
    <property type="project" value="UniProtKB-SubCell"/>
</dbReference>
<dbReference type="RefSeq" id="WP_020756625.1">
    <property type="nucleotide sequence ID" value="NZ_CP061470.1"/>
</dbReference>
<gene>
    <name evidence="4" type="ORF">IC807_09305</name>
</gene>
<organism evidence="4 5">
    <name type="scientific">Geobacillus zalihae</name>
    <dbReference type="NCBI Taxonomy" id="213419"/>
    <lineage>
        <taxon>Bacteria</taxon>
        <taxon>Bacillati</taxon>
        <taxon>Bacillota</taxon>
        <taxon>Bacilli</taxon>
        <taxon>Bacillales</taxon>
        <taxon>Anoxybacillaceae</taxon>
        <taxon>Geobacillus</taxon>
    </lineage>
</organism>
<keyword evidence="3" id="KW-0472">Membrane</keyword>
<reference evidence="4 5" key="1">
    <citation type="submission" date="2020-09" db="EMBL/GenBank/DDBJ databases">
        <title>Complete Geobacillus genomes through the use of hybrid genome assembly.</title>
        <authorList>
            <person name="Vera D.L."/>
            <person name="Venkateswaran K."/>
            <person name="Singh N.K."/>
            <person name="Landry K."/>
        </authorList>
    </citation>
    <scope>NUCLEOTIDE SEQUENCE [LARGE SCALE GENOMIC DNA]</scope>
    <source>
        <strain evidence="4 5">SURF-189</strain>
    </source>
</reference>
<name>A0A7H1RQZ4_9BACL</name>
<keyword evidence="2" id="KW-0178">Competence</keyword>
<evidence type="ECO:0000256" key="1">
    <source>
        <dbReference type="ARBA" id="ARBA00004241"/>
    </source>
</evidence>
<evidence type="ECO:0000256" key="3">
    <source>
        <dbReference type="SAM" id="Phobius"/>
    </source>
</evidence>
<dbReference type="GO" id="GO:0030420">
    <property type="term" value="P:establishment of competence for transformation"/>
    <property type="evidence" value="ECO:0007669"/>
    <property type="project" value="UniProtKB-KW"/>
</dbReference>
<dbReference type="AlphaFoldDB" id="A0A7H1RQZ4"/>
<evidence type="ECO:0000313" key="5">
    <source>
        <dbReference type="Proteomes" id="UP000516388"/>
    </source>
</evidence>
<dbReference type="PROSITE" id="PS00409">
    <property type="entry name" value="PROKAR_NTER_METHYL"/>
    <property type="match status" value="1"/>
</dbReference>
<dbReference type="NCBIfam" id="TIGR02532">
    <property type="entry name" value="IV_pilin_GFxxxE"/>
    <property type="match status" value="1"/>
</dbReference>
<accession>A0A7H1RQZ4</accession>
<dbReference type="KEGG" id="gza:IC807_09305"/>
<feature type="transmembrane region" description="Helical" evidence="3">
    <location>
        <begin position="20"/>
        <end position="41"/>
    </location>
</feature>
<keyword evidence="5" id="KW-1185">Reference proteome</keyword>
<protein>
    <submittedName>
        <fullName evidence="4">Type II secretion system protein</fullName>
    </submittedName>
</protein>
<keyword evidence="3" id="KW-0812">Transmembrane</keyword>
<proteinExistence type="predicted"/>